<protein>
    <submittedName>
        <fullName evidence="3">Carboxypeptidase-like regulatory domain-containing protein</fullName>
    </submittedName>
</protein>
<evidence type="ECO:0000313" key="3">
    <source>
        <dbReference type="EMBL" id="UOF90451.1"/>
    </source>
</evidence>
<dbReference type="Proteomes" id="UP000830167">
    <property type="component" value="Chromosome"/>
</dbReference>
<feature type="signal peptide" evidence="2">
    <location>
        <begin position="1"/>
        <end position="32"/>
    </location>
</feature>
<accession>A0ABY4CLU4</accession>
<keyword evidence="4" id="KW-1185">Reference proteome</keyword>
<gene>
    <name evidence="3" type="ORF">LSG31_21775</name>
</gene>
<proteinExistence type="predicted"/>
<feature type="compositionally biased region" description="Low complexity" evidence="1">
    <location>
        <begin position="45"/>
        <end position="81"/>
    </location>
</feature>
<name>A0ABY4CLU4_9BACL</name>
<feature type="chain" id="PRO_5045464565" evidence="2">
    <location>
        <begin position="33"/>
        <end position="225"/>
    </location>
</feature>
<keyword evidence="2" id="KW-0732">Signal</keyword>
<feature type="region of interest" description="Disordered" evidence="1">
    <location>
        <begin position="41"/>
        <end position="81"/>
    </location>
</feature>
<dbReference type="RefSeq" id="WP_347437146.1">
    <property type="nucleotide sequence ID" value="NZ_CP089291.1"/>
</dbReference>
<evidence type="ECO:0000313" key="4">
    <source>
        <dbReference type="Proteomes" id="UP000830167"/>
    </source>
</evidence>
<evidence type="ECO:0000256" key="1">
    <source>
        <dbReference type="SAM" id="MobiDB-lite"/>
    </source>
</evidence>
<dbReference type="Gene3D" id="2.60.40.1120">
    <property type="entry name" value="Carboxypeptidase-like, regulatory domain"/>
    <property type="match status" value="1"/>
</dbReference>
<evidence type="ECO:0000256" key="2">
    <source>
        <dbReference type="SAM" id="SignalP"/>
    </source>
</evidence>
<organism evidence="3 4">
    <name type="scientific">Fodinisporobacter ferrooxydans</name>
    <dbReference type="NCBI Taxonomy" id="2901836"/>
    <lineage>
        <taxon>Bacteria</taxon>
        <taxon>Bacillati</taxon>
        <taxon>Bacillota</taxon>
        <taxon>Bacilli</taxon>
        <taxon>Bacillales</taxon>
        <taxon>Alicyclobacillaceae</taxon>
        <taxon>Fodinisporobacter</taxon>
    </lineage>
</organism>
<sequence length="225" mass="25434">MRNTIKKRFKKRIFAGTCLTLGLLALANPSFAEVSPASSTVNTAPQAVPNPKVQPQQQPKQVQPPQNQVTPPPAQQGNPNAAKFEKTAKLKVTVIDGRTRQPLPNAEIVLTETEQRFKTDAKGETNWIDAPIIRDERFRPMVAQLHGQLTLIAYKNGYRDTIYFNVRVHDGVESRVTMWMYQIAPGEDRRIEPLAYETPYHHLWLVQLADKFRSSTQPGEGPERP</sequence>
<dbReference type="EMBL" id="CP089291">
    <property type="protein sequence ID" value="UOF90451.1"/>
    <property type="molecule type" value="Genomic_DNA"/>
</dbReference>
<reference evidence="3" key="1">
    <citation type="submission" date="2021-12" db="EMBL/GenBank/DDBJ databases">
        <title>Alicyclobacillaceae gen. nov., sp. nov., isolated from chalcocite enrichment system.</title>
        <authorList>
            <person name="Jiang Z."/>
        </authorList>
    </citation>
    <scope>NUCLEOTIDE SEQUENCE</scope>
    <source>
        <strain evidence="3">MYW30-H2</strain>
    </source>
</reference>